<evidence type="ECO:0000256" key="3">
    <source>
        <dbReference type="PROSITE-ProRule" id="PRU00221"/>
    </source>
</evidence>
<dbReference type="PANTHER" id="PTHR44129">
    <property type="entry name" value="WD REPEAT-CONTAINING PROTEIN POP1"/>
    <property type="match status" value="1"/>
</dbReference>
<accession>A0A0C9YNC8</accession>
<keyword evidence="2" id="KW-0677">Repeat</keyword>
<dbReference type="Gene3D" id="2.130.10.10">
    <property type="entry name" value="YVTN repeat-like/Quinoprotein amine dehydrogenase"/>
    <property type="match status" value="2"/>
</dbReference>
<dbReference type="Pfam" id="PF00400">
    <property type="entry name" value="WD40"/>
    <property type="match status" value="2"/>
</dbReference>
<keyword evidence="1 3" id="KW-0853">WD repeat</keyword>
<dbReference type="STRING" id="765257.A0A0C9YNC8"/>
<dbReference type="InterPro" id="IPR050349">
    <property type="entry name" value="WD_LIS1/nudF_dynein_reg"/>
</dbReference>
<dbReference type="SUPFAM" id="SSF50978">
    <property type="entry name" value="WD40 repeat-like"/>
    <property type="match status" value="1"/>
</dbReference>
<dbReference type="HOGENOM" id="CLU_049342_0_0_1"/>
<keyword evidence="5" id="KW-1185">Reference proteome</keyword>
<evidence type="ECO:0000256" key="1">
    <source>
        <dbReference type="ARBA" id="ARBA00022574"/>
    </source>
</evidence>
<dbReference type="InterPro" id="IPR001680">
    <property type="entry name" value="WD40_rpt"/>
</dbReference>
<reference evidence="5" key="2">
    <citation type="submission" date="2015-01" db="EMBL/GenBank/DDBJ databases">
        <title>Evolutionary Origins and Diversification of the Mycorrhizal Mutualists.</title>
        <authorList>
            <consortium name="DOE Joint Genome Institute"/>
            <consortium name="Mycorrhizal Genomics Consortium"/>
            <person name="Kohler A."/>
            <person name="Kuo A."/>
            <person name="Nagy L.G."/>
            <person name="Floudas D."/>
            <person name="Copeland A."/>
            <person name="Barry K.W."/>
            <person name="Cichocki N."/>
            <person name="Veneault-Fourrey C."/>
            <person name="LaButti K."/>
            <person name="Lindquist E.A."/>
            <person name="Lipzen A."/>
            <person name="Lundell T."/>
            <person name="Morin E."/>
            <person name="Murat C."/>
            <person name="Riley R."/>
            <person name="Ohm R."/>
            <person name="Sun H."/>
            <person name="Tunlid A."/>
            <person name="Henrissat B."/>
            <person name="Grigoriev I.V."/>
            <person name="Hibbett D.S."/>
            <person name="Martin F."/>
        </authorList>
    </citation>
    <scope>NUCLEOTIDE SEQUENCE [LARGE SCALE GENOMIC DNA]</scope>
    <source>
        <strain evidence="5">441</strain>
    </source>
</reference>
<evidence type="ECO:0000313" key="4">
    <source>
        <dbReference type="EMBL" id="KIK18251.1"/>
    </source>
</evidence>
<dbReference type="PROSITE" id="PS00678">
    <property type="entry name" value="WD_REPEATS_1"/>
    <property type="match status" value="1"/>
</dbReference>
<feature type="repeat" description="WD" evidence="3">
    <location>
        <begin position="239"/>
        <end position="280"/>
    </location>
</feature>
<dbReference type="InterPro" id="IPR036322">
    <property type="entry name" value="WD40_repeat_dom_sf"/>
</dbReference>
<dbReference type="OrthoDB" id="2689965at2759"/>
<name>A0A0C9YNC8_9AGAM</name>
<gene>
    <name evidence="4" type="ORF">PISMIDRAFT_109835</name>
</gene>
<dbReference type="InterPro" id="IPR015943">
    <property type="entry name" value="WD40/YVTN_repeat-like_dom_sf"/>
</dbReference>
<feature type="repeat" description="WD" evidence="3">
    <location>
        <begin position="9"/>
        <end position="40"/>
    </location>
</feature>
<reference evidence="4 5" key="1">
    <citation type="submission" date="2014-04" db="EMBL/GenBank/DDBJ databases">
        <authorList>
            <consortium name="DOE Joint Genome Institute"/>
            <person name="Kuo A."/>
            <person name="Kohler A."/>
            <person name="Costa M.D."/>
            <person name="Nagy L.G."/>
            <person name="Floudas D."/>
            <person name="Copeland A."/>
            <person name="Barry K.W."/>
            <person name="Cichocki N."/>
            <person name="Veneault-Fourrey C."/>
            <person name="LaButti K."/>
            <person name="Lindquist E.A."/>
            <person name="Lipzen A."/>
            <person name="Lundell T."/>
            <person name="Morin E."/>
            <person name="Murat C."/>
            <person name="Sun H."/>
            <person name="Tunlid A."/>
            <person name="Henrissat B."/>
            <person name="Grigoriev I.V."/>
            <person name="Hibbett D.S."/>
            <person name="Martin F."/>
            <person name="Nordberg H.P."/>
            <person name="Cantor M.N."/>
            <person name="Hua S.X."/>
        </authorList>
    </citation>
    <scope>NUCLEOTIDE SEQUENCE [LARGE SCALE GENOMIC DNA]</scope>
    <source>
        <strain evidence="4 5">441</strain>
    </source>
</reference>
<dbReference type="SMART" id="SM00320">
    <property type="entry name" value="WD40"/>
    <property type="match status" value="2"/>
</dbReference>
<dbReference type="InterPro" id="IPR019775">
    <property type="entry name" value="WD40_repeat_CS"/>
</dbReference>
<evidence type="ECO:0000313" key="5">
    <source>
        <dbReference type="Proteomes" id="UP000054018"/>
    </source>
</evidence>
<sequence length="296" mass="32708">MEYRLKWSHEGHRGPINCAAFMDDGSHIASGSKSVGISYWYTLTQTGDNGHVIICLTWDPRHMYRLFVGCSDGAPAICENSETQESTSSILTGTKAPVFTLTVDEYSGYVAIALGSEIHVAKEVAYKYATFKIFPPPSELPLMAEQPDKRIRGRALAFRERGTELVVAYLNHGMVCWDIGSLEQRWQINPIHSHQITASGHTTLSSDKKHIALTNLGDGVDIYSLGWSHPDMRLKHPPLSEQKNIPVQVSWLRDGAAVVSGSSDGDVHIWEIPSGEPIQLLEHEGTLTYLVCGSCF</sequence>
<proteinExistence type="predicted"/>
<dbReference type="Proteomes" id="UP000054018">
    <property type="component" value="Unassembled WGS sequence"/>
</dbReference>
<organism evidence="4 5">
    <name type="scientific">Pisolithus microcarpus 441</name>
    <dbReference type="NCBI Taxonomy" id="765257"/>
    <lineage>
        <taxon>Eukaryota</taxon>
        <taxon>Fungi</taxon>
        <taxon>Dikarya</taxon>
        <taxon>Basidiomycota</taxon>
        <taxon>Agaricomycotina</taxon>
        <taxon>Agaricomycetes</taxon>
        <taxon>Agaricomycetidae</taxon>
        <taxon>Boletales</taxon>
        <taxon>Sclerodermatineae</taxon>
        <taxon>Pisolithaceae</taxon>
        <taxon>Pisolithus</taxon>
    </lineage>
</organism>
<dbReference type="PROSITE" id="PS50082">
    <property type="entry name" value="WD_REPEATS_2"/>
    <property type="match status" value="2"/>
</dbReference>
<evidence type="ECO:0008006" key="6">
    <source>
        <dbReference type="Google" id="ProtNLM"/>
    </source>
</evidence>
<evidence type="ECO:0000256" key="2">
    <source>
        <dbReference type="ARBA" id="ARBA00022737"/>
    </source>
</evidence>
<dbReference type="EMBL" id="KN833809">
    <property type="protein sequence ID" value="KIK18251.1"/>
    <property type="molecule type" value="Genomic_DNA"/>
</dbReference>
<protein>
    <recommendedName>
        <fullName evidence="6">Anaphase-promoting complex subunit 4 WD40 domain-containing protein</fullName>
    </recommendedName>
</protein>
<dbReference type="AlphaFoldDB" id="A0A0C9YNC8"/>